<evidence type="ECO:0000313" key="2">
    <source>
        <dbReference type="EMBL" id="KAH0854304.1"/>
    </source>
</evidence>
<dbReference type="Proteomes" id="UP000824890">
    <property type="component" value="Unassembled WGS sequence"/>
</dbReference>
<proteinExistence type="predicted"/>
<comment type="caution">
    <text evidence="2">The sequence shown here is derived from an EMBL/GenBank/DDBJ whole genome shotgun (WGS) entry which is preliminary data.</text>
</comment>
<organism evidence="2 3">
    <name type="scientific">Brassica napus</name>
    <name type="common">Rape</name>
    <dbReference type="NCBI Taxonomy" id="3708"/>
    <lineage>
        <taxon>Eukaryota</taxon>
        <taxon>Viridiplantae</taxon>
        <taxon>Streptophyta</taxon>
        <taxon>Embryophyta</taxon>
        <taxon>Tracheophyta</taxon>
        <taxon>Spermatophyta</taxon>
        <taxon>Magnoliopsida</taxon>
        <taxon>eudicotyledons</taxon>
        <taxon>Gunneridae</taxon>
        <taxon>Pentapetalae</taxon>
        <taxon>rosids</taxon>
        <taxon>malvids</taxon>
        <taxon>Brassicales</taxon>
        <taxon>Brassicaceae</taxon>
        <taxon>Brassiceae</taxon>
        <taxon>Brassica</taxon>
    </lineage>
</organism>
<feature type="chain" id="PRO_5045831028" evidence="1">
    <location>
        <begin position="22"/>
        <end position="147"/>
    </location>
</feature>
<name>A0ABQ7XED9_BRANA</name>
<keyword evidence="1" id="KW-0732">Signal</keyword>
<keyword evidence="3" id="KW-1185">Reference proteome</keyword>
<sequence length="147" mass="16377">MMLDDVHKVWLLLGFLGLSLTKHGDQEVSCDVDDDELSLNHIVDEEDFRSCCGDDEQMFFKGVSITERGDSVLVIQDRCCVGEILMRRMVIGLRGGLKRVSRSPKEIVGSLMFPIWIVCKEPSSSMSFTSLSHLSNLSPLVVNNEAA</sequence>
<gene>
    <name evidence="2" type="ORF">HID58_078935</name>
</gene>
<reference evidence="2 3" key="1">
    <citation type="submission" date="2021-05" db="EMBL/GenBank/DDBJ databases">
        <title>Genome Assembly of Synthetic Allotetraploid Brassica napus Reveals Homoeologous Exchanges between Subgenomes.</title>
        <authorList>
            <person name="Davis J.T."/>
        </authorList>
    </citation>
    <scope>NUCLEOTIDE SEQUENCE [LARGE SCALE GENOMIC DNA]</scope>
    <source>
        <strain evidence="3">cv. Da-Ae</strain>
        <tissue evidence="2">Seedling</tissue>
    </source>
</reference>
<evidence type="ECO:0000313" key="3">
    <source>
        <dbReference type="Proteomes" id="UP000824890"/>
    </source>
</evidence>
<accession>A0ABQ7XED9</accession>
<protein>
    <submittedName>
        <fullName evidence="2">Uncharacterized protein</fullName>
    </submittedName>
</protein>
<evidence type="ECO:0000256" key="1">
    <source>
        <dbReference type="SAM" id="SignalP"/>
    </source>
</evidence>
<dbReference type="EMBL" id="JAGKQM010000478">
    <property type="protein sequence ID" value="KAH0854304.1"/>
    <property type="molecule type" value="Genomic_DNA"/>
</dbReference>
<feature type="signal peptide" evidence="1">
    <location>
        <begin position="1"/>
        <end position="21"/>
    </location>
</feature>